<evidence type="ECO:0000313" key="3">
    <source>
        <dbReference type="EMBL" id="GBO93788.1"/>
    </source>
</evidence>
<organism evidence="3 4">
    <name type="scientific">Mesosutterella multiformis</name>
    <dbReference type="NCBI Taxonomy" id="2259133"/>
    <lineage>
        <taxon>Bacteria</taxon>
        <taxon>Pseudomonadati</taxon>
        <taxon>Pseudomonadota</taxon>
        <taxon>Betaproteobacteria</taxon>
        <taxon>Burkholderiales</taxon>
        <taxon>Sutterellaceae</taxon>
        <taxon>Mesosutterella</taxon>
    </lineage>
</organism>
<proteinExistence type="predicted"/>
<dbReference type="RefSeq" id="WP_116270095.1">
    <property type="nucleotide sequence ID" value="NZ_BGZJ01000001.1"/>
</dbReference>
<dbReference type="Proteomes" id="UP000266091">
    <property type="component" value="Unassembled WGS sequence"/>
</dbReference>
<gene>
    <name evidence="3" type="ORF">MESMUL_11420</name>
</gene>
<reference evidence="3 4" key="1">
    <citation type="journal article" date="2018" name="Int. J. Syst. Evol. Microbiol.">
        <title>Mesosutterella multiformis gen. nov., sp. nov., a member of the family Sutterellaceae and Sutterella megalosphaeroides sp. nov., isolated from human faeces.</title>
        <authorList>
            <person name="Sakamoto M."/>
            <person name="Ikeyama N."/>
            <person name="Kunihiro T."/>
            <person name="Iino T."/>
            <person name="Yuki M."/>
            <person name="Ohkuma M."/>
        </authorList>
    </citation>
    <scope>NUCLEOTIDE SEQUENCE [LARGE SCALE GENOMIC DNA]</scope>
    <source>
        <strain evidence="3 4">4NBBH2</strain>
    </source>
</reference>
<dbReference type="EMBL" id="BGZJ01000001">
    <property type="protein sequence ID" value="GBO93788.1"/>
    <property type="molecule type" value="Genomic_DNA"/>
</dbReference>
<evidence type="ECO:0000256" key="2">
    <source>
        <dbReference type="SAM" id="Phobius"/>
    </source>
</evidence>
<feature type="compositionally biased region" description="Basic and acidic residues" evidence="1">
    <location>
        <begin position="112"/>
        <end position="127"/>
    </location>
</feature>
<evidence type="ECO:0000256" key="1">
    <source>
        <dbReference type="SAM" id="MobiDB-lite"/>
    </source>
</evidence>
<keyword evidence="2" id="KW-0472">Membrane</keyword>
<accession>A0A388SBU9</accession>
<sequence length="127" mass="13648">MEKLTKGILTAIAAILGGALLLWAAAAVLIALVAATVCLLLIYLLMPKECRAFLILLRETINGWISRCEALTESLTGAMSDFGQMAEGLAGRHREDPEGDTPEPAENAPETPHSDSKSPDYPKRDKT</sequence>
<protein>
    <submittedName>
        <fullName evidence="3">Uncharacterized protein</fullName>
    </submittedName>
</protein>
<name>A0A388SBU9_9BURK</name>
<evidence type="ECO:0000313" key="4">
    <source>
        <dbReference type="Proteomes" id="UP000266091"/>
    </source>
</evidence>
<dbReference type="AlphaFoldDB" id="A0A388SBU9"/>
<feature type="transmembrane region" description="Helical" evidence="2">
    <location>
        <begin position="12"/>
        <end position="45"/>
    </location>
</feature>
<dbReference type="OrthoDB" id="9949129at2"/>
<keyword evidence="2" id="KW-0812">Transmembrane</keyword>
<accession>A0A401LGY3</accession>
<comment type="caution">
    <text evidence="3">The sequence shown here is derived from an EMBL/GenBank/DDBJ whole genome shotgun (WGS) entry which is preliminary data.</text>
</comment>
<feature type="region of interest" description="Disordered" evidence="1">
    <location>
        <begin position="86"/>
        <end position="127"/>
    </location>
</feature>
<keyword evidence="4" id="KW-1185">Reference proteome</keyword>
<keyword evidence="2" id="KW-1133">Transmembrane helix</keyword>